<dbReference type="GO" id="GO:0003735">
    <property type="term" value="F:structural constituent of ribosome"/>
    <property type="evidence" value="ECO:0007669"/>
    <property type="project" value="UniProtKB-UniRule"/>
</dbReference>
<organism evidence="8 9">
    <name type="scientific">Aeropyrum pernix</name>
    <dbReference type="NCBI Taxonomy" id="56636"/>
    <lineage>
        <taxon>Archaea</taxon>
        <taxon>Thermoproteota</taxon>
        <taxon>Thermoprotei</taxon>
        <taxon>Desulfurococcales</taxon>
        <taxon>Desulfurococcaceae</taxon>
        <taxon>Aeropyrum</taxon>
    </lineage>
</organism>
<dbReference type="CDD" id="cd06089">
    <property type="entry name" value="KOW_RPL26"/>
    <property type="match status" value="1"/>
</dbReference>
<protein>
    <recommendedName>
        <fullName evidence="6">Large ribosomal subunit protein uL24</fullName>
    </recommendedName>
</protein>
<evidence type="ECO:0000313" key="9">
    <source>
        <dbReference type="Proteomes" id="UP000291213"/>
    </source>
</evidence>
<dbReference type="SUPFAM" id="SSF50104">
    <property type="entry name" value="Translation proteins SH3-like domain"/>
    <property type="match status" value="1"/>
</dbReference>
<evidence type="ECO:0000256" key="1">
    <source>
        <dbReference type="ARBA" id="ARBA00010618"/>
    </source>
</evidence>
<dbReference type="OrthoDB" id="10899at2157"/>
<dbReference type="FunFam" id="2.30.30.30:FF:000009">
    <property type="entry name" value="60S ribosomal protein L26"/>
    <property type="match status" value="1"/>
</dbReference>
<gene>
    <name evidence="6" type="primary">rpl24</name>
    <name evidence="8" type="ORF">apy_14130</name>
</gene>
<dbReference type="AlphaFoldDB" id="A0A401HBG0"/>
<evidence type="ECO:0000256" key="4">
    <source>
        <dbReference type="ARBA" id="ARBA00022980"/>
    </source>
</evidence>
<dbReference type="GO" id="GO:0015934">
    <property type="term" value="C:large ribosomal subunit"/>
    <property type="evidence" value="ECO:0007669"/>
    <property type="project" value="UniProtKB-UniRule"/>
</dbReference>
<dbReference type="InterPro" id="IPR005756">
    <property type="entry name" value="Ribosomal_uL24_euk/arc"/>
</dbReference>
<evidence type="ECO:0000259" key="7">
    <source>
        <dbReference type="SMART" id="SM00739"/>
    </source>
</evidence>
<dbReference type="NCBIfam" id="TIGR01080">
    <property type="entry name" value="rplX_A_E"/>
    <property type="match status" value="1"/>
</dbReference>
<evidence type="ECO:0000256" key="2">
    <source>
        <dbReference type="ARBA" id="ARBA00022730"/>
    </source>
</evidence>
<keyword evidence="5 6" id="KW-0687">Ribonucleoprotein</keyword>
<dbReference type="GO" id="GO:0006412">
    <property type="term" value="P:translation"/>
    <property type="evidence" value="ECO:0007669"/>
    <property type="project" value="UniProtKB-UniRule"/>
</dbReference>
<dbReference type="Pfam" id="PF00467">
    <property type="entry name" value="KOW"/>
    <property type="match status" value="1"/>
</dbReference>
<comment type="function">
    <text evidence="6">One of two assembly initiator proteins, it binds directly to the 5'-end of the 23S rRNA, where it nucleates assembly of the 50S subunit.</text>
</comment>
<evidence type="ECO:0000256" key="6">
    <source>
        <dbReference type="HAMAP-Rule" id="MF_01326"/>
    </source>
</evidence>
<dbReference type="InterPro" id="IPR005825">
    <property type="entry name" value="Ribosomal_uL24_CS"/>
</dbReference>
<dbReference type="PROSITE" id="PS01108">
    <property type="entry name" value="RIBOSOMAL_L24"/>
    <property type="match status" value="1"/>
</dbReference>
<dbReference type="InterPro" id="IPR005824">
    <property type="entry name" value="KOW"/>
</dbReference>
<accession>A0A401HBG0</accession>
<keyword evidence="4 6" id="KW-0689">Ribosomal protein</keyword>
<feature type="domain" description="KOW" evidence="7">
    <location>
        <begin position="47"/>
        <end position="74"/>
    </location>
</feature>
<comment type="subunit">
    <text evidence="6">Part of the 50S ribosomal subunit.</text>
</comment>
<dbReference type="SMART" id="SM00739">
    <property type="entry name" value="KOW"/>
    <property type="match status" value="1"/>
</dbReference>
<dbReference type="EMBL" id="BDMD01000082">
    <property type="protein sequence ID" value="GBF09688.1"/>
    <property type="molecule type" value="Genomic_DNA"/>
</dbReference>
<comment type="similarity">
    <text evidence="1 6">Belongs to the universal ribosomal protein uL24 family.</text>
</comment>
<keyword evidence="2 6" id="KW-0699">rRNA-binding</keyword>
<dbReference type="Pfam" id="PF16906">
    <property type="entry name" value="Ribosomal_L26"/>
    <property type="match status" value="1"/>
</dbReference>
<evidence type="ECO:0000256" key="5">
    <source>
        <dbReference type="ARBA" id="ARBA00023274"/>
    </source>
</evidence>
<dbReference type="Proteomes" id="UP000291213">
    <property type="component" value="Unassembled WGS sequence"/>
</dbReference>
<reference evidence="8 9" key="1">
    <citation type="submission" date="2017-02" db="EMBL/GenBank/DDBJ databases">
        <title>isolation and characterization of a novel temperate virus Aeropyrum globular virus 1 infecting hyperthermophilic archaeon Aeropyrum.</title>
        <authorList>
            <person name="Yumiya M."/>
            <person name="Yoshida T."/>
            <person name="Sako Y."/>
        </authorList>
    </citation>
    <scope>NUCLEOTIDE SEQUENCE [LARGE SCALE GENOMIC DNA]</scope>
    <source>
        <strain evidence="8 9">YK1-12-2013</strain>
    </source>
</reference>
<dbReference type="HAMAP" id="MF_01326_A">
    <property type="entry name" value="Ribosomal_uL24_A"/>
    <property type="match status" value="1"/>
</dbReference>
<dbReference type="GO" id="GO:0019843">
    <property type="term" value="F:rRNA binding"/>
    <property type="evidence" value="ECO:0007669"/>
    <property type="project" value="UniProtKB-UniRule"/>
</dbReference>
<evidence type="ECO:0000256" key="3">
    <source>
        <dbReference type="ARBA" id="ARBA00022884"/>
    </source>
</evidence>
<dbReference type="Gene3D" id="2.30.30.30">
    <property type="match status" value="1"/>
</dbReference>
<name>A0A401HBG0_AERPX</name>
<comment type="caution">
    <text evidence="8">The sequence shown here is derived from an EMBL/GenBank/DDBJ whole genome shotgun (WGS) entry which is preliminary data.</text>
</comment>
<evidence type="ECO:0000313" key="8">
    <source>
        <dbReference type="EMBL" id="GBF09688.1"/>
    </source>
</evidence>
<dbReference type="InterPro" id="IPR041988">
    <property type="entry name" value="Ribosomal_uL24_KOW"/>
</dbReference>
<dbReference type="RefSeq" id="WP_207387698.1">
    <property type="nucleotide sequence ID" value="NZ_BDMD01000082.1"/>
</dbReference>
<sequence>MPVLTRSRQPRKQRRALYRAPLHARQKLVSATLSPELREKYGVRSLPVRKGDKVRVMRGDFKGHEGKVVKVDLRGLRIYIDGVTVTKADGTPVFRPIHPSNVMIVELDLSDEYRKKMIERRAAGRRGGGASE</sequence>
<keyword evidence="3 6" id="KW-0694">RNA-binding</keyword>
<dbReference type="InterPro" id="IPR008991">
    <property type="entry name" value="Translation_prot_SH3-like_sf"/>
</dbReference>
<comment type="function">
    <text evidence="6">Located at the polypeptide exit tunnel on the outside of the subunit.</text>
</comment>
<dbReference type="InterPro" id="IPR014722">
    <property type="entry name" value="Rib_uL2_dom2"/>
</dbReference>
<proteinExistence type="inferred from homology"/>
<dbReference type="PANTHER" id="PTHR11143">
    <property type="entry name" value="60S RIBOSOMAL PROTEIN L26 FAMILY MEMBER"/>
    <property type="match status" value="1"/>
</dbReference>